<dbReference type="RefSeq" id="WP_015826923.1">
    <property type="nucleotide sequence ID" value="NC_012982.1"/>
</dbReference>
<dbReference type="GO" id="GO:0032259">
    <property type="term" value="P:methylation"/>
    <property type="evidence" value="ECO:0007669"/>
    <property type="project" value="UniProtKB-KW"/>
</dbReference>
<dbReference type="PANTHER" id="PTHR47739:SF1">
    <property type="entry name" value="TRNA1(VAL) (ADENINE(37)-N6)-METHYLTRANSFERASE"/>
    <property type="match status" value="1"/>
</dbReference>
<dbReference type="KEGG" id="hba:Hbal_1079"/>
<dbReference type="eggNOG" id="COG4123">
    <property type="taxonomic scope" value="Bacteria"/>
</dbReference>
<dbReference type="EMBL" id="CP001678">
    <property type="protein sequence ID" value="ACT58773.1"/>
    <property type="molecule type" value="Genomic_DNA"/>
</dbReference>
<organism evidence="4 5">
    <name type="scientific">Hirschia baltica (strain ATCC 49814 / DSM 5838 / IFAM 1418)</name>
    <dbReference type="NCBI Taxonomy" id="582402"/>
    <lineage>
        <taxon>Bacteria</taxon>
        <taxon>Pseudomonadati</taxon>
        <taxon>Pseudomonadota</taxon>
        <taxon>Alphaproteobacteria</taxon>
        <taxon>Hyphomonadales</taxon>
        <taxon>Hyphomonadaceae</taxon>
        <taxon>Hirschia</taxon>
    </lineage>
</organism>
<dbReference type="InterPro" id="IPR007848">
    <property type="entry name" value="Small_mtfrase_dom"/>
</dbReference>
<dbReference type="InterPro" id="IPR050210">
    <property type="entry name" value="tRNA_Adenine-N(6)_MTase"/>
</dbReference>
<keyword evidence="5" id="KW-1185">Reference proteome</keyword>
<evidence type="ECO:0000259" key="3">
    <source>
        <dbReference type="Pfam" id="PF05175"/>
    </source>
</evidence>
<dbReference type="HOGENOM" id="CLU_061983_1_1_5"/>
<dbReference type="OrthoDB" id="5489421at2"/>
<accession>C6XRE1</accession>
<keyword evidence="1 4" id="KW-0489">Methyltransferase</keyword>
<evidence type="ECO:0000256" key="2">
    <source>
        <dbReference type="ARBA" id="ARBA00022691"/>
    </source>
</evidence>
<keyword evidence="2" id="KW-0949">S-adenosyl-L-methionine</keyword>
<gene>
    <name evidence="4" type="ordered locus">Hbal_1079</name>
</gene>
<protein>
    <submittedName>
        <fullName evidence="4">Methyltransferase small</fullName>
    </submittedName>
</protein>
<dbReference type="SUPFAM" id="SSF53335">
    <property type="entry name" value="S-adenosyl-L-methionine-dependent methyltransferases"/>
    <property type="match status" value="1"/>
</dbReference>
<name>C6XRE1_HIRBI</name>
<evidence type="ECO:0000256" key="1">
    <source>
        <dbReference type="ARBA" id="ARBA00022603"/>
    </source>
</evidence>
<keyword evidence="4" id="KW-0808">Transferase</keyword>
<proteinExistence type="predicted"/>
<evidence type="ECO:0000313" key="4">
    <source>
        <dbReference type="EMBL" id="ACT58773.1"/>
    </source>
</evidence>
<reference evidence="5" key="1">
    <citation type="journal article" date="2011" name="J. Bacteriol.">
        <title>Genome sequences of eight morphologically diverse alphaproteobacteria.</title>
        <authorList>
            <consortium name="US DOE Joint Genome Institute"/>
            <person name="Brown P.J."/>
            <person name="Kysela D.T."/>
            <person name="Buechlein A."/>
            <person name="Hemmerich C."/>
            <person name="Brun Y.V."/>
        </authorList>
    </citation>
    <scope>NUCLEOTIDE SEQUENCE [LARGE SCALE GENOMIC DNA]</scope>
    <source>
        <strain evidence="5">ATCC 49814 / DSM 5838 / IFAM 1418</strain>
    </source>
</reference>
<dbReference type="InterPro" id="IPR029063">
    <property type="entry name" value="SAM-dependent_MTases_sf"/>
</dbReference>
<dbReference type="PANTHER" id="PTHR47739">
    <property type="entry name" value="TRNA1(VAL) (ADENINE(37)-N6)-METHYLTRANSFERASE"/>
    <property type="match status" value="1"/>
</dbReference>
<sequence length="244" mass="26769">MDEITKDWLLNEQVSLRQYAKGYRAGLDAVLLAASLEAAPKQRILEAGCGAGAALLSCAHRLQGVHVAGLERDERMLALAQQNVAENALQDRVEVFQGDVSNRPDSLLNAYDQVFSNPPFFNPSTIQAVGEGKEGAYLADVPLESWLKFMLHAVKPKGRITIIHRAAALSEILSFLQPRFGEICVLPVRSHAGAPSKRILVRARKGLRKGDTVLLDGLTLYDGPDRHLTPRANAIMRGEALEWK</sequence>
<dbReference type="Gene3D" id="3.40.50.150">
    <property type="entry name" value="Vaccinia Virus protein VP39"/>
    <property type="match status" value="1"/>
</dbReference>
<feature type="domain" description="Methyltransferase small" evidence="3">
    <location>
        <begin position="31"/>
        <end position="124"/>
    </location>
</feature>
<dbReference type="STRING" id="582402.Hbal_1079"/>
<dbReference type="Pfam" id="PF05175">
    <property type="entry name" value="MTS"/>
    <property type="match status" value="1"/>
</dbReference>
<dbReference type="CDD" id="cd02440">
    <property type="entry name" value="AdoMet_MTases"/>
    <property type="match status" value="1"/>
</dbReference>
<evidence type="ECO:0000313" key="5">
    <source>
        <dbReference type="Proteomes" id="UP000002745"/>
    </source>
</evidence>
<dbReference type="Proteomes" id="UP000002745">
    <property type="component" value="Chromosome"/>
</dbReference>
<dbReference type="GO" id="GO:0008168">
    <property type="term" value="F:methyltransferase activity"/>
    <property type="evidence" value="ECO:0007669"/>
    <property type="project" value="UniProtKB-KW"/>
</dbReference>
<dbReference type="AlphaFoldDB" id="C6XRE1"/>